<dbReference type="PANTHER" id="PTHR47737">
    <property type="entry name" value="GLYCINE BETAINE/PROLINE BETAINE TRANSPORT SYSTEM PERMEASE PROTEIN PROW"/>
    <property type="match status" value="1"/>
</dbReference>
<dbReference type="EMBL" id="JBHUNF010000003">
    <property type="protein sequence ID" value="MFD2674838.1"/>
    <property type="molecule type" value="Genomic_DNA"/>
</dbReference>
<keyword evidence="2 7" id="KW-0813">Transport</keyword>
<feature type="transmembrane region" description="Helical" evidence="7">
    <location>
        <begin position="146"/>
        <end position="171"/>
    </location>
</feature>
<dbReference type="Gene3D" id="1.10.3720.10">
    <property type="entry name" value="MetI-like"/>
    <property type="match status" value="1"/>
</dbReference>
<dbReference type="InterPro" id="IPR000515">
    <property type="entry name" value="MetI-like"/>
</dbReference>
<sequence>MDLEFRLPLGQWIEEGVDVIKSSLNSVLKLVSLGLEQLYEWLVIAFTALPNWATALLIVLCCFVVRGRANGKLVSGWKFALGAAVGLTLIIALDQWDDAMKSLSLVLVASLIALVMAIPLGIWAAKSPTAAAIIRPIMDFFQTMPAMVYLIPAIIFFSVGTVPGIVATVIFSMPPGVRMTTLGIHGVDKEVVEASRAFGATPRRTLRQVELPLAMPSIMAGVNQVIMLALSMVVIAGMVGAEGLGREVYLALGNGDVARGFEAGIAVVILAMLLDRLSGSFASTRQRRRRTVVAADSTEDKSATPVADEVAKAEQAQP</sequence>
<evidence type="ECO:0000256" key="7">
    <source>
        <dbReference type="RuleBase" id="RU363032"/>
    </source>
</evidence>
<evidence type="ECO:0000256" key="5">
    <source>
        <dbReference type="ARBA" id="ARBA00022989"/>
    </source>
</evidence>
<evidence type="ECO:0000256" key="3">
    <source>
        <dbReference type="ARBA" id="ARBA00022475"/>
    </source>
</evidence>
<dbReference type="Pfam" id="PF00528">
    <property type="entry name" value="BPD_transp_1"/>
    <property type="match status" value="1"/>
</dbReference>
<feature type="transmembrane region" description="Helical" evidence="7">
    <location>
        <begin position="41"/>
        <end position="65"/>
    </location>
</feature>
<protein>
    <submittedName>
        <fullName evidence="10">ABC transporter permease</fullName>
    </submittedName>
</protein>
<feature type="domain" description="ABC transmembrane type-1" evidence="9">
    <location>
        <begin position="99"/>
        <end position="278"/>
    </location>
</feature>
<dbReference type="CDD" id="cd06261">
    <property type="entry name" value="TM_PBP2"/>
    <property type="match status" value="1"/>
</dbReference>
<proteinExistence type="inferred from homology"/>
<keyword evidence="3" id="KW-1003">Cell membrane</keyword>
<reference evidence="11" key="1">
    <citation type="journal article" date="2019" name="Int. J. Syst. Evol. Microbiol.">
        <title>The Global Catalogue of Microorganisms (GCM) 10K type strain sequencing project: providing services to taxonomists for standard genome sequencing and annotation.</title>
        <authorList>
            <consortium name="The Broad Institute Genomics Platform"/>
            <consortium name="The Broad Institute Genome Sequencing Center for Infectious Disease"/>
            <person name="Wu L."/>
            <person name="Ma J."/>
        </authorList>
    </citation>
    <scope>NUCLEOTIDE SEQUENCE [LARGE SCALE GENOMIC DNA]</scope>
    <source>
        <strain evidence="11">TISTR 1511</strain>
    </source>
</reference>
<organism evidence="10 11">
    <name type="scientific">Gulosibacter bifidus</name>
    <dbReference type="NCBI Taxonomy" id="272239"/>
    <lineage>
        <taxon>Bacteria</taxon>
        <taxon>Bacillati</taxon>
        <taxon>Actinomycetota</taxon>
        <taxon>Actinomycetes</taxon>
        <taxon>Micrococcales</taxon>
        <taxon>Microbacteriaceae</taxon>
        <taxon>Gulosibacter</taxon>
    </lineage>
</organism>
<dbReference type="PROSITE" id="PS50928">
    <property type="entry name" value="ABC_TM1"/>
    <property type="match status" value="1"/>
</dbReference>
<feature type="transmembrane region" description="Helical" evidence="7">
    <location>
        <begin position="77"/>
        <end position="96"/>
    </location>
</feature>
<feature type="transmembrane region" description="Helical" evidence="7">
    <location>
        <begin position="225"/>
        <end position="245"/>
    </location>
</feature>
<evidence type="ECO:0000256" key="4">
    <source>
        <dbReference type="ARBA" id="ARBA00022692"/>
    </source>
</evidence>
<dbReference type="InterPro" id="IPR035906">
    <property type="entry name" value="MetI-like_sf"/>
</dbReference>
<comment type="caution">
    <text evidence="10">The sequence shown here is derived from an EMBL/GenBank/DDBJ whole genome shotgun (WGS) entry which is preliminary data.</text>
</comment>
<name>A0ABW5RIE5_9MICO</name>
<evidence type="ECO:0000313" key="10">
    <source>
        <dbReference type="EMBL" id="MFD2674838.1"/>
    </source>
</evidence>
<keyword evidence="5 7" id="KW-1133">Transmembrane helix</keyword>
<evidence type="ECO:0000259" key="9">
    <source>
        <dbReference type="PROSITE" id="PS50928"/>
    </source>
</evidence>
<dbReference type="SUPFAM" id="SSF161098">
    <property type="entry name" value="MetI-like"/>
    <property type="match status" value="1"/>
</dbReference>
<dbReference type="RefSeq" id="WP_066056200.1">
    <property type="nucleotide sequence ID" value="NZ_JBHUNF010000003.1"/>
</dbReference>
<accession>A0ABW5RIE5</accession>
<keyword evidence="11" id="KW-1185">Reference proteome</keyword>
<evidence type="ECO:0000256" key="8">
    <source>
        <dbReference type="SAM" id="MobiDB-lite"/>
    </source>
</evidence>
<keyword evidence="6 7" id="KW-0472">Membrane</keyword>
<comment type="subcellular location">
    <subcellularLocation>
        <location evidence="7">Cell membrane</location>
        <topology evidence="7">Multi-pass membrane protein</topology>
    </subcellularLocation>
    <subcellularLocation>
        <location evidence="1">Membrane</location>
        <topology evidence="1">Multi-pass membrane protein</topology>
    </subcellularLocation>
</comment>
<evidence type="ECO:0000256" key="1">
    <source>
        <dbReference type="ARBA" id="ARBA00004141"/>
    </source>
</evidence>
<evidence type="ECO:0000256" key="6">
    <source>
        <dbReference type="ARBA" id="ARBA00023136"/>
    </source>
</evidence>
<gene>
    <name evidence="10" type="ORF">ACFSUQ_05940</name>
</gene>
<dbReference type="PANTHER" id="PTHR47737:SF1">
    <property type="entry name" value="GLYCINE BETAINE_PROLINE BETAINE TRANSPORT SYSTEM PERMEASE PROTEIN PROW"/>
    <property type="match status" value="1"/>
</dbReference>
<evidence type="ECO:0000313" key="11">
    <source>
        <dbReference type="Proteomes" id="UP001597453"/>
    </source>
</evidence>
<keyword evidence="4 7" id="KW-0812">Transmembrane</keyword>
<feature type="region of interest" description="Disordered" evidence="8">
    <location>
        <begin position="288"/>
        <end position="318"/>
    </location>
</feature>
<dbReference type="Proteomes" id="UP001597453">
    <property type="component" value="Unassembled WGS sequence"/>
</dbReference>
<evidence type="ECO:0000256" key="2">
    <source>
        <dbReference type="ARBA" id="ARBA00022448"/>
    </source>
</evidence>
<feature type="transmembrane region" description="Helical" evidence="7">
    <location>
        <begin position="102"/>
        <end position="125"/>
    </location>
</feature>
<comment type="similarity">
    <text evidence="7">Belongs to the binding-protein-dependent transport system permease family.</text>
</comment>